<dbReference type="Proteomes" id="UP000199377">
    <property type="component" value="Unassembled WGS sequence"/>
</dbReference>
<dbReference type="AlphaFoldDB" id="A0A1I3D5T3"/>
<dbReference type="RefSeq" id="WP_092858413.1">
    <property type="nucleotide sequence ID" value="NZ_FOQH01000002.1"/>
</dbReference>
<keyword evidence="3" id="KW-1185">Reference proteome</keyword>
<dbReference type="EMBL" id="FOQH01000002">
    <property type="protein sequence ID" value="SFH81919.1"/>
    <property type="molecule type" value="Genomic_DNA"/>
</dbReference>
<gene>
    <name evidence="2" type="ORF">SAMN05216258_102397</name>
</gene>
<feature type="compositionally biased region" description="Low complexity" evidence="1">
    <location>
        <begin position="9"/>
        <end position="18"/>
    </location>
</feature>
<organism evidence="2 3">
    <name type="scientific">Albimonas pacifica</name>
    <dbReference type="NCBI Taxonomy" id="1114924"/>
    <lineage>
        <taxon>Bacteria</taxon>
        <taxon>Pseudomonadati</taxon>
        <taxon>Pseudomonadota</taxon>
        <taxon>Alphaproteobacteria</taxon>
        <taxon>Rhodobacterales</taxon>
        <taxon>Paracoccaceae</taxon>
        <taxon>Albimonas</taxon>
    </lineage>
</organism>
<proteinExistence type="predicted"/>
<accession>A0A1I3D5T3</accession>
<dbReference type="Gene3D" id="3.40.630.10">
    <property type="entry name" value="Zn peptidases"/>
    <property type="match status" value="1"/>
</dbReference>
<dbReference type="OrthoDB" id="7956186at2"/>
<dbReference type="SUPFAM" id="SSF53187">
    <property type="entry name" value="Zn-dependent exopeptidases"/>
    <property type="match status" value="1"/>
</dbReference>
<evidence type="ECO:0000256" key="1">
    <source>
        <dbReference type="SAM" id="MobiDB-lite"/>
    </source>
</evidence>
<evidence type="ECO:0008006" key="4">
    <source>
        <dbReference type="Google" id="ProtNLM"/>
    </source>
</evidence>
<evidence type="ECO:0000313" key="3">
    <source>
        <dbReference type="Proteomes" id="UP000199377"/>
    </source>
</evidence>
<name>A0A1I3D5T3_9RHOB</name>
<protein>
    <recommendedName>
        <fullName evidence="4">Zinc carboxypeptidase</fullName>
    </recommendedName>
</protein>
<feature type="region of interest" description="Disordered" evidence="1">
    <location>
        <begin position="1"/>
        <end position="22"/>
    </location>
</feature>
<sequence length="616" mass="64232">MTCTRSPSGAIPRAPEGAAAGGGAGVLAERDFGPAIPLDAAPFADLAPGAWVEGWSFAPAPLRRAAEARLAARGVEARFRSAWKTVLHALLEGEGPGAGETLDLLYPVVPGVDPERFLRELHPAAELFPGLSLRPDPVPSLPGEAPACHLLREGGRESRLTIPVRARTAPHGGQVLAACGWLRIVPAGEDAPVVDGPWEDPVEQALLAAFETLSQAIARRGWHGPGPHFDRLVLRIEAPLEDRPLPVGAECLSLAEALHEELYFGALDLLRAASGLPEGDRTLTPGEVVPQVVPVPAGAPVRLRVTVSPPPAGPHPARPAPPPVDAPELETLERPMTAGEIAAALAAFGGEPLETRSRRGRAVAARVRAGSGPGVVITGGQHANEPTGIPGALLAARALAAEGAPVAVCPLENPDGHALHMRLRETAPRHMHHAARYTALGADLAFVAGGEGALRPRMRAAVGADLHLSLHGYPSHEWLHPFAGYLPHGFESWSLPRGCFLILRRDEGWAAPARAALHAAAAALEADPEIAALNARQLATLARYAPSAAPERIGCVPVIEGPPLPSPHGAPFPVTLIVETPDETVDGPLFRLLTRAQVLAATAAARAFRAAPRPGA</sequence>
<dbReference type="STRING" id="1114924.SAMN05216258_102397"/>
<reference evidence="2 3" key="1">
    <citation type="submission" date="2016-10" db="EMBL/GenBank/DDBJ databases">
        <authorList>
            <person name="de Groot N.N."/>
        </authorList>
    </citation>
    <scope>NUCLEOTIDE SEQUENCE [LARGE SCALE GENOMIC DNA]</scope>
    <source>
        <strain evidence="2 3">CGMCC 1.11030</strain>
    </source>
</reference>
<evidence type="ECO:0000313" key="2">
    <source>
        <dbReference type="EMBL" id="SFH81919.1"/>
    </source>
</evidence>